<evidence type="ECO:0000256" key="1">
    <source>
        <dbReference type="SAM" id="MobiDB-lite"/>
    </source>
</evidence>
<accession>A0ABD2WY01</accession>
<dbReference type="EMBL" id="JBJJXI010000062">
    <property type="protein sequence ID" value="KAL3397503.1"/>
    <property type="molecule type" value="Genomic_DNA"/>
</dbReference>
<proteinExistence type="predicted"/>
<dbReference type="AlphaFoldDB" id="A0ABD2WY01"/>
<sequence length="106" mass="11672">MPLLRSSCCLASNEAQSDGRSRRYSCCASSWLVAASAFETRVSSALTFAHRRSRNSEARDIHVVFEPLNSEHILHKLSSGSSSKLKQGEQLPGRENSSVYEVLLST</sequence>
<feature type="region of interest" description="Disordered" evidence="1">
    <location>
        <begin position="79"/>
        <end position="98"/>
    </location>
</feature>
<organism evidence="2 3">
    <name type="scientific">Trichogramma kaykai</name>
    <dbReference type="NCBI Taxonomy" id="54128"/>
    <lineage>
        <taxon>Eukaryota</taxon>
        <taxon>Metazoa</taxon>
        <taxon>Ecdysozoa</taxon>
        <taxon>Arthropoda</taxon>
        <taxon>Hexapoda</taxon>
        <taxon>Insecta</taxon>
        <taxon>Pterygota</taxon>
        <taxon>Neoptera</taxon>
        <taxon>Endopterygota</taxon>
        <taxon>Hymenoptera</taxon>
        <taxon>Apocrita</taxon>
        <taxon>Proctotrupomorpha</taxon>
        <taxon>Chalcidoidea</taxon>
        <taxon>Trichogrammatidae</taxon>
        <taxon>Trichogramma</taxon>
    </lineage>
</organism>
<evidence type="ECO:0000313" key="3">
    <source>
        <dbReference type="Proteomes" id="UP001627154"/>
    </source>
</evidence>
<evidence type="ECO:0000313" key="2">
    <source>
        <dbReference type="EMBL" id="KAL3397503.1"/>
    </source>
</evidence>
<name>A0ABD2WY01_9HYME</name>
<comment type="caution">
    <text evidence="2">The sequence shown here is derived from an EMBL/GenBank/DDBJ whole genome shotgun (WGS) entry which is preliminary data.</text>
</comment>
<dbReference type="Proteomes" id="UP001627154">
    <property type="component" value="Unassembled WGS sequence"/>
</dbReference>
<protein>
    <submittedName>
        <fullName evidence="2">Uncharacterized protein</fullName>
    </submittedName>
</protein>
<keyword evidence="3" id="KW-1185">Reference proteome</keyword>
<reference evidence="2 3" key="1">
    <citation type="journal article" date="2024" name="bioRxiv">
        <title>A reference genome for Trichogramma kaykai: A tiny desert-dwelling parasitoid wasp with competing sex-ratio distorters.</title>
        <authorList>
            <person name="Culotta J."/>
            <person name="Lindsey A.R."/>
        </authorList>
    </citation>
    <scope>NUCLEOTIDE SEQUENCE [LARGE SCALE GENOMIC DNA]</scope>
    <source>
        <strain evidence="2 3">KSX58</strain>
    </source>
</reference>
<gene>
    <name evidence="2" type="ORF">TKK_008610</name>
</gene>